<dbReference type="InterPro" id="IPR052163">
    <property type="entry name" value="DGC-Regulatory_Protein"/>
</dbReference>
<dbReference type="EMBL" id="JBHSNL010000001">
    <property type="protein sequence ID" value="MFC5545483.1"/>
    <property type="molecule type" value="Genomic_DNA"/>
</dbReference>
<accession>A0ABW0RPC6</accession>
<dbReference type="Pfam" id="PF00990">
    <property type="entry name" value="GGDEF"/>
    <property type="match status" value="1"/>
</dbReference>
<evidence type="ECO:0000313" key="3">
    <source>
        <dbReference type="EMBL" id="MFC5545483.1"/>
    </source>
</evidence>
<keyword evidence="3" id="KW-0548">Nucleotidyltransferase</keyword>
<keyword evidence="4" id="KW-1185">Reference proteome</keyword>
<proteinExistence type="predicted"/>
<dbReference type="RefSeq" id="WP_248156363.1">
    <property type="nucleotide sequence ID" value="NZ_JAKZAJ010000002.1"/>
</dbReference>
<dbReference type="CDD" id="cd01949">
    <property type="entry name" value="GGDEF"/>
    <property type="match status" value="1"/>
</dbReference>
<keyword evidence="3" id="KW-0808">Transferase</keyword>
<dbReference type="SUPFAM" id="SSF55073">
    <property type="entry name" value="Nucleotide cyclase"/>
    <property type="match status" value="1"/>
</dbReference>
<name>A0ABW0RPC6_9GAMM</name>
<dbReference type="InterPro" id="IPR003018">
    <property type="entry name" value="GAF"/>
</dbReference>
<dbReference type="Pfam" id="PF13185">
    <property type="entry name" value="GAF_2"/>
    <property type="match status" value="1"/>
</dbReference>
<comment type="caution">
    <text evidence="3">The sequence shown here is derived from an EMBL/GenBank/DDBJ whole genome shotgun (WGS) entry which is preliminary data.</text>
</comment>
<dbReference type="SMART" id="SM00091">
    <property type="entry name" value="PAS"/>
    <property type="match status" value="1"/>
</dbReference>
<dbReference type="EC" id="2.7.7.65" evidence="3"/>
<dbReference type="InterPro" id="IPR029787">
    <property type="entry name" value="Nucleotide_cyclase"/>
</dbReference>
<dbReference type="Gene3D" id="3.30.450.20">
    <property type="entry name" value="PAS domain"/>
    <property type="match status" value="1"/>
</dbReference>
<dbReference type="NCBIfam" id="TIGR00254">
    <property type="entry name" value="GGDEF"/>
    <property type="match status" value="1"/>
</dbReference>
<dbReference type="InterPro" id="IPR000014">
    <property type="entry name" value="PAS"/>
</dbReference>
<protein>
    <submittedName>
        <fullName evidence="3">Diguanylate cyclase domain-containing protein</fullName>
        <ecNumber evidence="3">2.7.7.65</ecNumber>
    </submittedName>
</protein>
<dbReference type="Gene3D" id="3.30.450.40">
    <property type="match status" value="1"/>
</dbReference>
<feature type="domain" description="PAS" evidence="1">
    <location>
        <begin position="9"/>
        <end position="79"/>
    </location>
</feature>
<dbReference type="Pfam" id="PF08447">
    <property type="entry name" value="PAS_3"/>
    <property type="match status" value="1"/>
</dbReference>
<dbReference type="PROSITE" id="PS50887">
    <property type="entry name" value="GGDEF"/>
    <property type="match status" value="1"/>
</dbReference>
<dbReference type="SMART" id="SM00267">
    <property type="entry name" value="GGDEF"/>
    <property type="match status" value="1"/>
</dbReference>
<sequence length="461" mass="51223">MPPTSTVNLDQLYPKLVHLLLDPVLVVDESGIIVFISDACEQVFGYRPAEMRGTPILDYLHPDDLERTLAAARRVMAGAPHIDFENRYVHKDGNTITILWSARWLEEERVRIAVARDVTALRRSDQTRDALYRISQSAHAADSLSALCEEIHRVIGALFSTNDLYLAFYDDKKEVVSYPYFSTDREQAWVDGPLQANSAMAEVIRTGQALLARSNPDRPGLGRTGPVEHQAASWLGVPLESRGRILGAVVVESLSSAEHYSTEDRDLLEFVATQLATAVERKRVEEDLRFLAHHDPLTGLTNRSLFYDRLETALRSARRSGEVLALLYLDLDGFKQINDSKGHELGDLMLREVARRLEANTREADTVARMGGDEFTVLLTGLTGPSSAQNTLLKLREALAAPMLLCGESFAMRASIGLALYPRDGESAEQLLRTADAGMYAMKRQRLNHDWGGTDSSGTTE</sequence>
<dbReference type="PANTHER" id="PTHR46663">
    <property type="entry name" value="DIGUANYLATE CYCLASE DGCT-RELATED"/>
    <property type="match status" value="1"/>
</dbReference>
<reference evidence="4" key="1">
    <citation type="journal article" date="2019" name="Int. J. Syst. Evol. Microbiol.">
        <title>The Global Catalogue of Microorganisms (GCM) 10K type strain sequencing project: providing services to taxonomists for standard genome sequencing and annotation.</title>
        <authorList>
            <consortium name="The Broad Institute Genomics Platform"/>
            <consortium name="The Broad Institute Genome Sequencing Center for Infectious Disease"/>
            <person name="Wu L."/>
            <person name="Ma J."/>
        </authorList>
    </citation>
    <scope>NUCLEOTIDE SEQUENCE [LARGE SCALE GENOMIC DNA]</scope>
    <source>
        <strain evidence="4">CGMCC 4.1799</strain>
    </source>
</reference>
<dbReference type="InterPro" id="IPR029016">
    <property type="entry name" value="GAF-like_dom_sf"/>
</dbReference>
<dbReference type="CDD" id="cd00130">
    <property type="entry name" value="PAS"/>
    <property type="match status" value="1"/>
</dbReference>
<dbReference type="PROSITE" id="PS50112">
    <property type="entry name" value="PAS"/>
    <property type="match status" value="1"/>
</dbReference>
<dbReference type="SUPFAM" id="SSF55785">
    <property type="entry name" value="PYP-like sensor domain (PAS domain)"/>
    <property type="match status" value="1"/>
</dbReference>
<evidence type="ECO:0000313" key="4">
    <source>
        <dbReference type="Proteomes" id="UP001596055"/>
    </source>
</evidence>
<dbReference type="Gene3D" id="3.30.70.270">
    <property type="match status" value="1"/>
</dbReference>
<dbReference type="SUPFAM" id="SSF55781">
    <property type="entry name" value="GAF domain-like"/>
    <property type="match status" value="1"/>
</dbReference>
<dbReference type="GO" id="GO:0052621">
    <property type="term" value="F:diguanylate cyclase activity"/>
    <property type="evidence" value="ECO:0007669"/>
    <property type="project" value="UniProtKB-EC"/>
</dbReference>
<dbReference type="Proteomes" id="UP001596055">
    <property type="component" value="Unassembled WGS sequence"/>
</dbReference>
<evidence type="ECO:0000259" key="1">
    <source>
        <dbReference type="PROSITE" id="PS50112"/>
    </source>
</evidence>
<gene>
    <name evidence="3" type="ORF">ACFPQA_10480</name>
</gene>
<evidence type="ECO:0000259" key="2">
    <source>
        <dbReference type="PROSITE" id="PS50887"/>
    </source>
</evidence>
<dbReference type="SMART" id="SM00065">
    <property type="entry name" value="GAF"/>
    <property type="match status" value="1"/>
</dbReference>
<dbReference type="PANTHER" id="PTHR46663:SF3">
    <property type="entry name" value="SLL0267 PROTEIN"/>
    <property type="match status" value="1"/>
</dbReference>
<organism evidence="3 4">
    <name type="scientific">Marinobacter koreensis</name>
    <dbReference type="NCBI Taxonomy" id="335974"/>
    <lineage>
        <taxon>Bacteria</taxon>
        <taxon>Pseudomonadati</taxon>
        <taxon>Pseudomonadota</taxon>
        <taxon>Gammaproteobacteria</taxon>
        <taxon>Pseudomonadales</taxon>
        <taxon>Marinobacteraceae</taxon>
        <taxon>Marinobacter</taxon>
    </lineage>
</organism>
<dbReference type="InterPro" id="IPR000160">
    <property type="entry name" value="GGDEF_dom"/>
</dbReference>
<dbReference type="InterPro" id="IPR013655">
    <property type="entry name" value="PAS_fold_3"/>
</dbReference>
<dbReference type="NCBIfam" id="TIGR00229">
    <property type="entry name" value="sensory_box"/>
    <property type="match status" value="1"/>
</dbReference>
<feature type="domain" description="GGDEF" evidence="2">
    <location>
        <begin position="322"/>
        <end position="461"/>
    </location>
</feature>
<dbReference type="InterPro" id="IPR035965">
    <property type="entry name" value="PAS-like_dom_sf"/>
</dbReference>
<dbReference type="InterPro" id="IPR043128">
    <property type="entry name" value="Rev_trsase/Diguanyl_cyclase"/>
</dbReference>